<accession>L8WZJ0</accession>
<name>L8WZJ0_THACA</name>
<sequence length="96" mass="10622">MERTTVVIRVQLTRSDPGCRRVCGFCAHFCSRSQPASCLRTSPLLAQHSRAPLPPSHNSLHTSFTGYGSALRVFDREIRSGMKAKTGTRPSLMPHI</sequence>
<dbReference type="EMBL" id="AFRT01000887">
    <property type="protein sequence ID" value="ELU42237.1"/>
    <property type="molecule type" value="Genomic_DNA"/>
</dbReference>
<keyword evidence="2" id="KW-1185">Reference proteome</keyword>
<evidence type="ECO:0000313" key="2">
    <source>
        <dbReference type="Proteomes" id="UP000011668"/>
    </source>
</evidence>
<evidence type="ECO:0000313" key="1">
    <source>
        <dbReference type="EMBL" id="ELU42237.1"/>
    </source>
</evidence>
<organism evidence="1 2">
    <name type="scientific">Thanatephorus cucumeris (strain AG1-IA)</name>
    <name type="common">Rice sheath blight fungus</name>
    <name type="synonym">Rhizoctonia solani</name>
    <dbReference type="NCBI Taxonomy" id="983506"/>
    <lineage>
        <taxon>Eukaryota</taxon>
        <taxon>Fungi</taxon>
        <taxon>Dikarya</taxon>
        <taxon>Basidiomycota</taxon>
        <taxon>Agaricomycotina</taxon>
        <taxon>Agaricomycetes</taxon>
        <taxon>Cantharellales</taxon>
        <taxon>Ceratobasidiaceae</taxon>
        <taxon>Rhizoctonia</taxon>
        <taxon>Rhizoctonia solani AG-1</taxon>
    </lineage>
</organism>
<dbReference type="AlphaFoldDB" id="L8WZJ0"/>
<protein>
    <submittedName>
        <fullName evidence="1">Uncharacterized protein</fullName>
    </submittedName>
</protein>
<comment type="caution">
    <text evidence="1">The sequence shown here is derived from an EMBL/GenBank/DDBJ whole genome shotgun (WGS) entry which is preliminary data.</text>
</comment>
<gene>
    <name evidence="1" type="ORF">AG1IA_03734</name>
</gene>
<dbReference type="Proteomes" id="UP000011668">
    <property type="component" value="Unassembled WGS sequence"/>
</dbReference>
<reference evidence="1 2" key="1">
    <citation type="journal article" date="2013" name="Nat. Commun.">
        <title>The evolution and pathogenic mechanisms of the rice sheath blight pathogen.</title>
        <authorList>
            <person name="Zheng A."/>
            <person name="Lin R."/>
            <person name="Xu L."/>
            <person name="Qin P."/>
            <person name="Tang C."/>
            <person name="Ai P."/>
            <person name="Zhang D."/>
            <person name="Liu Y."/>
            <person name="Sun Z."/>
            <person name="Feng H."/>
            <person name="Wang Y."/>
            <person name="Chen Y."/>
            <person name="Liang X."/>
            <person name="Fu R."/>
            <person name="Li Q."/>
            <person name="Zhang J."/>
            <person name="Yu X."/>
            <person name="Xie Z."/>
            <person name="Ding L."/>
            <person name="Guan P."/>
            <person name="Tang J."/>
            <person name="Liang Y."/>
            <person name="Wang S."/>
            <person name="Deng Q."/>
            <person name="Li S."/>
            <person name="Zhu J."/>
            <person name="Wang L."/>
            <person name="Liu H."/>
            <person name="Li P."/>
        </authorList>
    </citation>
    <scope>NUCLEOTIDE SEQUENCE [LARGE SCALE GENOMIC DNA]</scope>
    <source>
        <strain evidence="2">AG-1 IA</strain>
    </source>
</reference>
<proteinExistence type="predicted"/>
<dbReference type="HOGENOM" id="CLU_2361184_0_0_1"/>